<comment type="similarity">
    <text evidence="1 2">Belongs to the phD/YefM antitoxin family.</text>
</comment>
<dbReference type="KEGG" id="scs:Sta7437_4031"/>
<keyword evidence="4" id="KW-1185">Reference proteome</keyword>
<proteinExistence type="inferred from homology"/>
<evidence type="ECO:0000256" key="2">
    <source>
        <dbReference type="RuleBase" id="RU362080"/>
    </source>
</evidence>
<reference evidence="4" key="1">
    <citation type="journal article" date="2013" name="Proc. Natl. Acad. Sci. U.S.A.">
        <title>Improving the coverage of the cyanobacterial phylum using diversity-driven genome sequencing.</title>
        <authorList>
            <person name="Shih P.M."/>
            <person name="Wu D."/>
            <person name="Latifi A."/>
            <person name="Axen S.D."/>
            <person name="Fewer D.P."/>
            <person name="Talla E."/>
            <person name="Calteau A."/>
            <person name="Cai F."/>
            <person name="Tandeau de Marsac N."/>
            <person name="Rippka R."/>
            <person name="Herdman M."/>
            <person name="Sivonen K."/>
            <person name="Coursin T."/>
            <person name="Laurent T."/>
            <person name="Goodwin L."/>
            <person name="Nolan M."/>
            <person name="Davenport K.W."/>
            <person name="Han C.S."/>
            <person name="Rubin E.M."/>
            <person name="Eisen J.A."/>
            <person name="Woyke T."/>
            <person name="Gugger M."/>
            <person name="Kerfeld C.A."/>
        </authorList>
    </citation>
    <scope>NUCLEOTIDE SEQUENCE [LARGE SCALE GENOMIC DNA]</scope>
    <source>
        <strain evidence="4">ATCC 29371 / PCC 7437</strain>
    </source>
</reference>
<evidence type="ECO:0000313" key="3">
    <source>
        <dbReference type="EMBL" id="AFZ37508.1"/>
    </source>
</evidence>
<comment type="function">
    <text evidence="2">Antitoxin component of a type II toxin-antitoxin (TA) system.</text>
</comment>
<dbReference type="EMBL" id="CP003653">
    <property type="protein sequence ID" value="AFZ37508.1"/>
    <property type="molecule type" value="Genomic_DNA"/>
</dbReference>
<dbReference type="NCBIfam" id="TIGR01552">
    <property type="entry name" value="phd_fam"/>
    <property type="match status" value="1"/>
</dbReference>
<organism evidence="3 4">
    <name type="scientific">Stanieria cyanosphaera (strain ATCC 29371 / PCC 7437)</name>
    <dbReference type="NCBI Taxonomy" id="111780"/>
    <lineage>
        <taxon>Bacteria</taxon>
        <taxon>Bacillati</taxon>
        <taxon>Cyanobacteriota</taxon>
        <taxon>Cyanophyceae</taxon>
        <taxon>Pleurocapsales</taxon>
        <taxon>Dermocarpellaceae</taxon>
        <taxon>Stanieria</taxon>
    </lineage>
</organism>
<dbReference type="Proteomes" id="UP000010473">
    <property type="component" value="Chromosome"/>
</dbReference>
<dbReference type="PANTHER" id="PTHR35377">
    <property type="entry name" value="ANTITOXIN VAPB49-RELATED-RELATED"/>
    <property type="match status" value="1"/>
</dbReference>
<dbReference type="OrthoDB" id="9800503at2"/>
<name>K9XY93_STAC7</name>
<dbReference type="Pfam" id="PF02604">
    <property type="entry name" value="PhdYeFM_antitox"/>
    <property type="match status" value="1"/>
</dbReference>
<dbReference type="AlphaFoldDB" id="K9XY93"/>
<sequence>MKITNIHEAKTHLSRLIELVIAGEEVIIAKAGKPLVKLIPYEATKQPRTPGSWEGKVIMSDDFDEELPDQILAGFLGEEE</sequence>
<dbReference type="InterPro" id="IPR036165">
    <property type="entry name" value="YefM-like_sf"/>
</dbReference>
<dbReference type="HOGENOM" id="CLU_163140_3_1_3"/>
<dbReference type="Gene3D" id="3.40.1620.10">
    <property type="entry name" value="YefM-like domain"/>
    <property type="match status" value="1"/>
</dbReference>
<dbReference type="RefSeq" id="WP_015195166.1">
    <property type="nucleotide sequence ID" value="NC_019748.1"/>
</dbReference>
<evidence type="ECO:0000313" key="4">
    <source>
        <dbReference type="Proteomes" id="UP000010473"/>
    </source>
</evidence>
<dbReference type="SUPFAM" id="SSF143120">
    <property type="entry name" value="YefM-like"/>
    <property type="match status" value="1"/>
</dbReference>
<protein>
    <recommendedName>
        <fullName evidence="2">Antitoxin</fullName>
    </recommendedName>
</protein>
<dbReference type="PANTHER" id="PTHR35377:SF4">
    <property type="entry name" value="PREVENT-HOST-DEATH FAMILY PROTEIN"/>
    <property type="match status" value="1"/>
</dbReference>
<dbReference type="InterPro" id="IPR006442">
    <property type="entry name" value="Antitoxin_Phd/YefM"/>
</dbReference>
<gene>
    <name evidence="3" type="ordered locus">Sta7437_4031</name>
</gene>
<evidence type="ECO:0000256" key="1">
    <source>
        <dbReference type="ARBA" id="ARBA00009981"/>
    </source>
</evidence>
<dbReference type="STRING" id="111780.Sta7437_4031"/>
<accession>K9XY93</accession>
<dbReference type="eggNOG" id="COG4118">
    <property type="taxonomic scope" value="Bacteria"/>
</dbReference>
<dbReference type="InterPro" id="IPR051416">
    <property type="entry name" value="phD-YefM_TA_antitoxins"/>
</dbReference>